<feature type="region of interest" description="Disordered" evidence="15">
    <location>
        <begin position="572"/>
        <end position="592"/>
    </location>
</feature>
<feature type="transmembrane region" description="Helical" evidence="16">
    <location>
        <begin position="58"/>
        <end position="80"/>
    </location>
</feature>
<feature type="transmembrane region" description="Helical" evidence="16">
    <location>
        <begin position="144"/>
        <end position="167"/>
    </location>
</feature>
<keyword evidence="11" id="KW-0443">Lipid metabolism</keyword>
<dbReference type="AlphaFoldDB" id="A0A2P6VJL6"/>
<dbReference type="SUPFAM" id="SSF53474">
    <property type="entry name" value="alpha/beta-Hydrolases"/>
    <property type="match status" value="2"/>
</dbReference>
<dbReference type="InterPro" id="IPR029058">
    <property type="entry name" value="AB_hydrolase_fold"/>
</dbReference>
<keyword evidence="4" id="KW-0597">Phosphoprotein</keyword>
<feature type="compositionally biased region" description="Low complexity" evidence="15">
    <location>
        <begin position="479"/>
        <end position="490"/>
    </location>
</feature>
<evidence type="ECO:0000256" key="3">
    <source>
        <dbReference type="ARBA" id="ARBA00022475"/>
    </source>
</evidence>
<keyword evidence="9" id="KW-0442">Lipid degradation</keyword>
<feature type="region of interest" description="Disordered" evidence="15">
    <location>
        <begin position="260"/>
        <end position="297"/>
    </location>
</feature>
<accession>A0A2P6VJL6</accession>
<evidence type="ECO:0000256" key="7">
    <source>
        <dbReference type="ARBA" id="ARBA00022801"/>
    </source>
</evidence>
<feature type="compositionally biased region" description="Basic and acidic residues" evidence="15">
    <location>
        <begin position="961"/>
        <end position="973"/>
    </location>
</feature>
<feature type="compositionally biased region" description="Low complexity" evidence="15">
    <location>
        <begin position="435"/>
        <end position="448"/>
    </location>
</feature>
<keyword evidence="5 16" id="KW-0812">Transmembrane</keyword>
<dbReference type="InterPro" id="IPR002921">
    <property type="entry name" value="Fungal_lipase-type"/>
</dbReference>
<dbReference type="InterPro" id="IPR052214">
    <property type="entry name" value="DAG_Lipase-Related"/>
</dbReference>
<keyword evidence="19" id="KW-1185">Reference proteome</keyword>
<dbReference type="OrthoDB" id="438440at2759"/>
<evidence type="ECO:0000313" key="18">
    <source>
        <dbReference type="EMBL" id="PSC74257.1"/>
    </source>
</evidence>
<evidence type="ECO:0000256" key="16">
    <source>
        <dbReference type="SAM" id="Phobius"/>
    </source>
</evidence>
<evidence type="ECO:0000256" key="14">
    <source>
        <dbReference type="ARBA" id="ARBA00026104"/>
    </source>
</evidence>
<evidence type="ECO:0000256" key="6">
    <source>
        <dbReference type="ARBA" id="ARBA00022723"/>
    </source>
</evidence>
<name>A0A2P6VJL6_9CHLO</name>
<keyword evidence="8" id="KW-0106">Calcium</keyword>
<dbReference type="GO" id="GO:0016042">
    <property type="term" value="P:lipid catabolic process"/>
    <property type="evidence" value="ECO:0007669"/>
    <property type="project" value="UniProtKB-KW"/>
</dbReference>
<evidence type="ECO:0000256" key="1">
    <source>
        <dbReference type="ARBA" id="ARBA00001913"/>
    </source>
</evidence>
<dbReference type="GO" id="GO:0046872">
    <property type="term" value="F:metal ion binding"/>
    <property type="evidence" value="ECO:0007669"/>
    <property type="project" value="UniProtKB-KW"/>
</dbReference>
<keyword evidence="12 16" id="KW-0472">Membrane</keyword>
<sequence>MPAVELYGRRWHFSTDIVAIPAALAACFHTTWLIALLVGAAAAGAWPGDCASDDGTSYLVLFAAFLGTYALHLALDLALISQSLRGAPFEASKRHWVVPLLYAVTAPLVTGLALTVWGSYVSTHLEPDCWPPEQRGGVEKMAKGLVFSNWAFLFIASLGIAITYNMYPQHDDLSGWEDRCECIASLLCCHANVVRRPDGKRPPLSNIAELTAGLMSHCDLDATDITAALFLASAAQNRRRRLRVAKALLPVYRALRAGEQAGSAGTHSVAEETDDDGDDDASSSTSVNDVPADRELDSLPLTEEAVALLDQQLAAMEAGSPHGPAAAARGAQLQSNRAVEALAGELLHELPQELPPGQGHAVVGQLAEAIEEEIKQLGGGALPEDAVLHVAKEDSLDLAALQIDPEAPSIWFSADGSAVVGRASSRASSRRSRAGSEAAAGGEALGGDQKQEEQEDEQEAGAAAGGVLAAAEEGRQHSASDASPFAAASGAGAPVRGLGYTGPLEGAASSSSGAVSEPIPSVQHAALVEQAAAAALADGAGEAAAALPPAHAEAPPAGTAAAAAVAEAAAAAEAGQSHRRGSATGSEAAAGGEAASEGAASSVLLSRQLTVMYPVVITPSEHVEAFRGPLPAAALADIYAGRHSKVPASVLREARHYLKFSYAVYSLQPKVEAPASALDPLFCCAAKTPVDPQQVVFRGLSELEALEDDSSVELLHLNCSNRVLAHLPYMICLDHGKRAVVLAIRGTISAADMVTDAVVYPEPLDSWLPHNVKEELQEPAFAHAGMVAAAKAIFADMTERGLLQELVEEEGVGGYSAPEQQQAGRGGSRGGAPRQLQYDGDAGFSGAGATSYGQAAMHGGRGGGCGAGDAPLHPPVGVGDDSGSGNDVEAQQAEVSGPAGGSGGSPTSATNQQSAQQGGATGRLWEGTSGSAARSDHGASEGRQATRGRLRSPRRGGLPEAGRRAEQSPERRVGEIMRQKIEEEGWQLIVQGHSLGAGTAALVSLKLRERFPGLKCIAYSCPGGLVSKNLAHAMAPFTTTVVVGKDAVCRATVGNLSRLMDEMVTALARCRQPKLKVLLLPWWRRRHAQFRALFYDYNEIPPEPLAMLQRYYDSRARIGQPLSMYPPGRVLFLRPIKTRVTKDWDAVWISPEDLIAEGLLISPHMLRDHLCSTAYEALTAAADRTADMERGAPGGLSGEAEARRVQRGRLAAAQRAAVARLERQRAVAAAARRARQRLQAQRSSSLHDVLIEAA</sequence>
<feature type="region of interest" description="Disordered" evidence="15">
    <location>
        <begin position="425"/>
        <end position="465"/>
    </location>
</feature>
<evidence type="ECO:0000256" key="13">
    <source>
        <dbReference type="ARBA" id="ARBA00024531"/>
    </source>
</evidence>
<evidence type="ECO:0000256" key="15">
    <source>
        <dbReference type="SAM" id="MobiDB-lite"/>
    </source>
</evidence>
<dbReference type="PANTHER" id="PTHR45792:SF8">
    <property type="entry name" value="DIACYLGLYCEROL LIPASE-ALPHA"/>
    <property type="match status" value="1"/>
</dbReference>
<keyword evidence="6" id="KW-0479">Metal-binding</keyword>
<dbReference type="Proteomes" id="UP000239649">
    <property type="component" value="Unassembled WGS sequence"/>
</dbReference>
<dbReference type="PANTHER" id="PTHR45792">
    <property type="entry name" value="DIACYLGLYCEROL LIPASE HOMOLOG-RELATED"/>
    <property type="match status" value="1"/>
</dbReference>
<evidence type="ECO:0000256" key="5">
    <source>
        <dbReference type="ARBA" id="ARBA00022692"/>
    </source>
</evidence>
<feature type="region of interest" description="Disordered" evidence="15">
    <location>
        <begin position="812"/>
        <end position="843"/>
    </location>
</feature>
<feature type="compositionally biased region" description="Acidic residues" evidence="15">
    <location>
        <begin position="271"/>
        <end position="281"/>
    </location>
</feature>
<comment type="catalytic activity">
    <reaction evidence="13">
        <text>a 1,2-diacyl-sn-glycerol + H2O = a 2-acylglycerol + a fatty acid + H(+)</text>
        <dbReference type="Rhea" id="RHEA:33275"/>
        <dbReference type="ChEBI" id="CHEBI:15377"/>
        <dbReference type="ChEBI" id="CHEBI:15378"/>
        <dbReference type="ChEBI" id="CHEBI:17389"/>
        <dbReference type="ChEBI" id="CHEBI:17815"/>
        <dbReference type="ChEBI" id="CHEBI:28868"/>
        <dbReference type="EC" id="3.1.1.116"/>
    </reaction>
    <physiologicalReaction direction="left-to-right" evidence="13">
        <dbReference type="Rhea" id="RHEA:33276"/>
    </physiologicalReaction>
</comment>
<keyword evidence="7" id="KW-0378">Hydrolase</keyword>
<keyword evidence="3" id="KW-1003">Cell membrane</keyword>
<dbReference type="Gene3D" id="3.40.50.1820">
    <property type="entry name" value="alpha/beta hydrolase"/>
    <property type="match status" value="2"/>
</dbReference>
<feature type="compositionally biased region" description="Low complexity" evidence="15">
    <location>
        <begin position="582"/>
        <end position="592"/>
    </location>
</feature>
<dbReference type="EC" id="3.1.1.116" evidence="14"/>
<protein>
    <recommendedName>
        <fullName evidence="14">sn-1-specific diacylglycerol lipase</fullName>
        <ecNumber evidence="14">3.1.1.116</ecNumber>
    </recommendedName>
</protein>
<comment type="caution">
    <text evidence="18">The sequence shown here is derived from an EMBL/GenBank/DDBJ whole genome shotgun (WGS) entry which is preliminary data.</text>
</comment>
<feature type="compositionally biased region" description="Low complexity" evidence="15">
    <location>
        <begin position="875"/>
        <end position="885"/>
    </location>
</feature>
<feature type="domain" description="Fungal lipase-type" evidence="17">
    <location>
        <begin position="979"/>
        <end position="1051"/>
    </location>
</feature>
<organism evidence="18 19">
    <name type="scientific">Micractinium conductrix</name>
    <dbReference type="NCBI Taxonomy" id="554055"/>
    <lineage>
        <taxon>Eukaryota</taxon>
        <taxon>Viridiplantae</taxon>
        <taxon>Chlorophyta</taxon>
        <taxon>core chlorophytes</taxon>
        <taxon>Trebouxiophyceae</taxon>
        <taxon>Chlorellales</taxon>
        <taxon>Chlorellaceae</taxon>
        <taxon>Chlorella clade</taxon>
        <taxon>Micractinium</taxon>
    </lineage>
</organism>
<comment type="cofactor">
    <cofactor evidence="1">
        <name>Ca(2+)</name>
        <dbReference type="ChEBI" id="CHEBI:29108"/>
    </cofactor>
</comment>
<dbReference type="EMBL" id="LHPF02000005">
    <property type="protein sequence ID" value="PSC74257.1"/>
    <property type="molecule type" value="Genomic_DNA"/>
</dbReference>
<proteinExistence type="predicted"/>
<dbReference type="GO" id="GO:0016298">
    <property type="term" value="F:lipase activity"/>
    <property type="evidence" value="ECO:0007669"/>
    <property type="project" value="TreeGrafter"/>
</dbReference>
<feature type="region of interest" description="Disordered" evidence="15">
    <location>
        <begin position="865"/>
        <end position="973"/>
    </location>
</feature>
<evidence type="ECO:0000256" key="12">
    <source>
        <dbReference type="ARBA" id="ARBA00023136"/>
    </source>
</evidence>
<evidence type="ECO:0000256" key="2">
    <source>
        <dbReference type="ARBA" id="ARBA00004651"/>
    </source>
</evidence>
<evidence type="ECO:0000256" key="10">
    <source>
        <dbReference type="ARBA" id="ARBA00022989"/>
    </source>
</evidence>
<feature type="transmembrane region" description="Helical" evidence="16">
    <location>
        <begin position="20"/>
        <end position="46"/>
    </location>
</feature>
<evidence type="ECO:0000256" key="11">
    <source>
        <dbReference type="ARBA" id="ARBA00023098"/>
    </source>
</evidence>
<evidence type="ECO:0000259" key="17">
    <source>
        <dbReference type="Pfam" id="PF01764"/>
    </source>
</evidence>
<evidence type="ECO:0000313" key="19">
    <source>
        <dbReference type="Proteomes" id="UP000239649"/>
    </source>
</evidence>
<comment type="subcellular location">
    <subcellularLocation>
        <location evidence="2">Cell membrane</location>
        <topology evidence="2">Multi-pass membrane protein</topology>
    </subcellularLocation>
</comment>
<evidence type="ECO:0000256" key="8">
    <source>
        <dbReference type="ARBA" id="ARBA00022837"/>
    </source>
</evidence>
<feature type="transmembrane region" description="Helical" evidence="16">
    <location>
        <begin position="100"/>
        <end position="123"/>
    </location>
</feature>
<evidence type="ECO:0000256" key="4">
    <source>
        <dbReference type="ARBA" id="ARBA00022553"/>
    </source>
</evidence>
<evidence type="ECO:0000256" key="9">
    <source>
        <dbReference type="ARBA" id="ARBA00022963"/>
    </source>
</evidence>
<reference evidence="18 19" key="1">
    <citation type="journal article" date="2018" name="Plant J.">
        <title>Genome sequences of Chlorella sorokiniana UTEX 1602 and Micractinium conductrix SAG 241.80: implications to maltose excretion by a green alga.</title>
        <authorList>
            <person name="Arriola M.B."/>
            <person name="Velmurugan N."/>
            <person name="Zhang Y."/>
            <person name="Plunkett M.H."/>
            <person name="Hondzo H."/>
            <person name="Barney B.M."/>
        </authorList>
    </citation>
    <scope>NUCLEOTIDE SEQUENCE [LARGE SCALE GENOMIC DNA]</scope>
    <source>
        <strain evidence="18 19">SAG 241.80</strain>
    </source>
</reference>
<keyword evidence="10 16" id="KW-1133">Transmembrane helix</keyword>
<dbReference type="Pfam" id="PF01764">
    <property type="entry name" value="Lipase_3"/>
    <property type="match status" value="1"/>
</dbReference>
<gene>
    <name evidence="18" type="ORF">C2E20_2847</name>
</gene>
<feature type="region of interest" description="Disordered" evidence="15">
    <location>
        <begin position="471"/>
        <end position="490"/>
    </location>
</feature>
<dbReference type="GO" id="GO:0005886">
    <property type="term" value="C:plasma membrane"/>
    <property type="evidence" value="ECO:0007669"/>
    <property type="project" value="UniProtKB-SubCell"/>
</dbReference>